<keyword evidence="3 8" id="KW-1133">Transmembrane helix</keyword>
<dbReference type="SUPFAM" id="SSF81321">
    <property type="entry name" value="Family A G protein-coupled receptor-like"/>
    <property type="match status" value="1"/>
</dbReference>
<dbReference type="Gene3D" id="1.20.1070.10">
    <property type="entry name" value="Rhodopsin 7-helix transmembrane proteins"/>
    <property type="match status" value="1"/>
</dbReference>
<feature type="transmembrane region" description="Helical" evidence="8">
    <location>
        <begin position="96"/>
        <end position="118"/>
    </location>
</feature>
<keyword evidence="2 8" id="KW-0812">Transmembrane</keyword>
<dbReference type="PROSITE" id="PS50262">
    <property type="entry name" value="G_PROTEIN_RECEP_F1_2"/>
    <property type="match status" value="1"/>
</dbReference>
<evidence type="ECO:0000256" key="4">
    <source>
        <dbReference type="ARBA" id="ARBA00023040"/>
    </source>
</evidence>
<feature type="transmembrane region" description="Helical" evidence="8">
    <location>
        <begin position="181"/>
        <end position="199"/>
    </location>
</feature>
<gene>
    <name evidence="10" type="ORF">DPMN_128596</name>
</gene>
<evidence type="ECO:0000256" key="8">
    <source>
        <dbReference type="SAM" id="Phobius"/>
    </source>
</evidence>
<keyword evidence="6" id="KW-0675">Receptor</keyword>
<evidence type="ECO:0000313" key="11">
    <source>
        <dbReference type="Proteomes" id="UP000828390"/>
    </source>
</evidence>
<feature type="domain" description="G-protein coupled receptors family 1 profile" evidence="9">
    <location>
        <begin position="79"/>
        <end position="322"/>
    </location>
</feature>
<dbReference type="AlphaFoldDB" id="A0A9D4JWL1"/>
<dbReference type="InterPro" id="IPR017452">
    <property type="entry name" value="GPCR_Rhodpsn_7TM"/>
</dbReference>
<comment type="caution">
    <text evidence="10">The sequence shown here is derived from an EMBL/GenBank/DDBJ whole genome shotgun (WGS) entry which is preliminary data.</text>
</comment>
<dbReference type="GO" id="GO:0004930">
    <property type="term" value="F:G protein-coupled receptor activity"/>
    <property type="evidence" value="ECO:0007669"/>
    <property type="project" value="UniProtKB-KW"/>
</dbReference>
<organism evidence="10 11">
    <name type="scientific">Dreissena polymorpha</name>
    <name type="common">Zebra mussel</name>
    <name type="synonym">Mytilus polymorpha</name>
    <dbReference type="NCBI Taxonomy" id="45954"/>
    <lineage>
        <taxon>Eukaryota</taxon>
        <taxon>Metazoa</taxon>
        <taxon>Spiralia</taxon>
        <taxon>Lophotrochozoa</taxon>
        <taxon>Mollusca</taxon>
        <taxon>Bivalvia</taxon>
        <taxon>Autobranchia</taxon>
        <taxon>Heteroconchia</taxon>
        <taxon>Euheterodonta</taxon>
        <taxon>Imparidentia</taxon>
        <taxon>Neoheterodontei</taxon>
        <taxon>Myida</taxon>
        <taxon>Dreissenoidea</taxon>
        <taxon>Dreissenidae</taxon>
        <taxon>Dreissena</taxon>
    </lineage>
</organism>
<name>A0A9D4JWL1_DREPO</name>
<feature type="transmembrane region" description="Helical" evidence="8">
    <location>
        <begin position="266"/>
        <end position="284"/>
    </location>
</feature>
<evidence type="ECO:0000256" key="3">
    <source>
        <dbReference type="ARBA" id="ARBA00022989"/>
    </source>
</evidence>
<evidence type="ECO:0000256" key="1">
    <source>
        <dbReference type="ARBA" id="ARBA00004141"/>
    </source>
</evidence>
<dbReference type="GO" id="GO:0005886">
    <property type="term" value="C:plasma membrane"/>
    <property type="evidence" value="ECO:0007669"/>
    <property type="project" value="TreeGrafter"/>
</dbReference>
<reference evidence="10" key="2">
    <citation type="submission" date="2020-11" db="EMBL/GenBank/DDBJ databases">
        <authorList>
            <person name="McCartney M.A."/>
            <person name="Auch B."/>
            <person name="Kono T."/>
            <person name="Mallez S."/>
            <person name="Becker A."/>
            <person name="Gohl D.M."/>
            <person name="Silverstein K.A.T."/>
            <person name="Koren S."/>
            <person name="Bechman K.B."/>
            <person name="Herman A."/>
            <person name="Abrahante J.E."/>
            <person name="Garbe J."/>
        </authorList>
    </citation>
    <scope>NUCLEOTIDE SEQUENCE</scope>
    <source>
        <strain evidence="10">Duluth1</strain>
        <tissue evidence="10">Whole animal</tissue>
    </source>
</reference>
<evidence type="ECO:0000256" key="6">
    <source>
        <dbReference type="ARBA" id="ARBA00023170"/>
    </source>
</evidence>
<keyword evidence="5 8" id="KW-0472">Membrane</keyword>
<proteinExistence type="predicted"/>
<feature type="transmembrane region" description="Helical" evidence="8">
    <location>
        <begin position="138"/>
        <end position="161"/>
    </location>
</feature>
<feature type="transmembrane region" description="Helical" evidence="8">
    <location>
        <begin position="304"/>
        <end position="325"/>
    </location>
</feature>
<protein>
    <recommendedName>
        <fullName evidence="9">G-protein coupled receptors family 1 profile domain-containing protein</fullName>
    </recommendedName>
</protein>
<evidence type="ECO:0000256" key="7">
    <source>
        <dbReference type="ARBA" id="ARBA00023224"/>
    </source>
</evidence>
<feature type="transmembrane region" description="Helical" evidence="8">
    <location>
        <begin position="71"/>
        <end position="89"/>
    </location>
</feature>
<sequence length="407" mass="45332">MNGLSSTWPFWDDKIHSFVNESFAYTPSFTIVSAVSYMNSSGPTTGVTGPESPGSLCYTCTGKCVYDAMKFIFVFGIIANCVVIWRTVVDKKLRSATFAAIASLAFSDAVFLILNMIGAGRAIYARMRCIQGTFGEPGVFLTIVGIAWFAANMHISMIAVVRYILLLHPLEAKHILTKKRVLIASVVIWIVSIVLWTTFQILSANGFVSSGASGDATFVIWAVAYLLPVFITVFLHLRKWFVVQSGSKTLHVGQSLHKTSGRISKLMLVIIVLAVILPIPKLVFEQLAKYKVNLPSHNFKIHSEGISMIFFLTNNSINPVLYAFISPQYRHSMLRARDRFRELTSSMFEKSSKFVTSLDECKYSNTHVTGNPRLLPTIYSAEQIEIKSGTSENKEGPSEDIFKIQEF</sequence>
<dbReference type="Pfam" id="PF00001">
    <property type="entry name" value="7tm_1"/>
    <property type="match status" value="1"/>
</dbReference>
<accession>A0A9D4JWL1</accession>
<keyword evidence="11" id="KW-1185">Reference proteome</keyword>
<evidence type="ECO:0000313" key="10">
    <source>
        <dbReference type="EMBL" id="KAH3826686.1"/>
    </source>
</evidence>
<evidence type="ECO:0000256" key="2">
    <source>
        <dbReference type="ARBA" id="ARBA00022692"/>
    </source>
</evidence>
<dbReference type="PANTHER" id="PTHR24243">
    <property type="entry name" value="G-PROTEIN COUPLED RECEPTOR"/>
    <property type="match status" value="1"/>
</dbReference>
<dbReference type="PRINTS" id="PR00237">
    <property type="entry name" value="GPCRRHODOPSN"/>
</dbReference>
<evidence type="ECO:0000256" key="5">
    <source>
        <dbReference type="ARBA" id="ARBA00023136"/>
    </source>
</evidence>
<keyword evidence="7" id="KW-0807">Transducer</keyword>
<comment type="subcellular location">
    <subcellularLocation>
        <location evidence="1">Membrane</location>
        <topology evidence="1">Multi-pass membrane protein</topology>
    </subcellularLocation>
</comment>
<reference evidence="10" key="1">
    <citation type="journal article" date="2019" name="bioRxiv">
        <title>The Genome of the Zebra Mussel, Dreissena polymorpha: A Resource for Invasive Species Research.</title>
        <authorList>
            <person name="McCartney M.A."/>
            <person name="Auch B."/>
            <person name="Kono T."/>
            <person name="Mallez S."/>
            <person name="Zhang Y."/>
            <person name="Obille A."/>
            <person name="Becker A."/>
            <person name="Abrahante J.E."/>
            <person name="Garbe J."/>
            <person name="Badalamenti J.P."/>
            <person name="Herman A."/>
            <person name="Mangelson H."/>
            <person name="Liachko I."/>
            <person name="Sullivan S."/>
            <person name="Sone E.D."/>
            <person name="Koren S."/>
            <person name="Silverstein K.A.T."/>
            <person name="Beckman K.B."/>
            <person name="Gohl D.M."/>
        </authorList>
    </citation>
    <scope>NUCLEOTIDE SEQUENCE</scope>
    <source>
        <strain evidence="10">Duluth1</strain>
        <tissue evidence="10">Whole animal</tissue>
    </source>
</reference>
<feature type="transmembrane region" description="Helical" evidence="8">
    <location>
        <begin position="219"/>
        <end position="237"/>
    </location>
</feature>
<dbReference type="Proteomes" id="UP000828390">
    <property type="component" value="Unassembled WGS sequence"/>
</dbReference>
<dbReference type="EMBL" id="JAIWYP010000005">
    <property type="protein sequence ID" value="KAH3826686.1"/>
    <property type="molecule type" value="Genomic_DNA"/>
</dbReference>
<dbReference type="CDD" id="cd00637">
    <property type="entry name" value="7tm_classA_rhodopsin-like"/>
    <property type="match status" value="1"/>
</dbReference>
<evidence type="ECO:0000259" key="9">
    <source>
        <dbReference type="PROSITE" id="PS50262"/>
    </source>
</evidence>
<dbReference type="InterPro" id="IPR000276">
    <property type="entry name" value="GPCR_Rhodpsn"/>
</dbReference>
<dbReference type="PANTHER" id="PTHR24243:SF224">
    <property type="entry name" value="G-PROTEIN COUPLED RECEPTOR 19-RELATED"/>
    <property type="match status" value="1"/>
</dbReference>
<keyword evidence="4" id="KW-0297">G-protein coupled receptor</keyword>